<sequence length="533" mass="56022">MTSVGRHHLHQHNMDQWAGRLLVDRKRPSEPDIITRALASNRMGVASVVFFGVAGAAPLTVIIGSISAIYAIQGSTAVPVAYLVVAGILSLFTVGFVAMSRHIVNSGAFYSYISHGLGRVVGVGAAFVALPAYSLMQIGLFGLFGVVASGILAEFGLQASWYACALVAWALVTVLGVLWVDLSGRVLAVLLVAEISIVLIYDLVMVSNPAGGSISFATLSPAPMLTPVVGTLLVLAIAGFVGFEATVVLSEEARDPKRTIARATHLAVLLAGVLCGISAWAMSVTTGPDQILAVAAEHQTDLVFTLVGPHLPAVLVDVGYVLFMTSVFAALLAFHAAVARYQFALGREGVLPSAWGYTHPRTGAPLLGSITQSVLALAVISAYAAAGAEPLLYLFAWLTTIGGLGVLILMWSASASVIAFFQHHRRGENVWRAYVAPFLAFLLLSIVLAATIIGFGDLLQVPAGSPFRWLFPVAYLGVAAIGFVWALVMRAVRPEVYAAIGRGADVRVIAPAESEFPDVLPPAAPVGSRGYHY</sequence>
<name>A0A931C404_9ACTN</name>
<feature type="transmembrane region" description="Helical" evidence="5">
    <location>
        <begin position="320"/>
        <end position="343"/>
    </location>
</feature>
<feature type="transmembrane region" description="Helical" evidence="5">
    <location>
        <begin position="433"/>
        <end position="455"/>
    </location>
</feature>
<feature type="transmembrane region" description="Helical" evidence="5">
    <location>
        <begin position="186"/>
        <end position="204"/>
    </location>
</feature>
<dbReference type="GO" id="GO:0016020">
    <property type="term" value="C:membrane"/>
    <property type="evidence" value="ECO:0007669"/>
    <property type="project" value="UniProtKB-SubCell"/>
</dbReference>
<evidence type="ECO:0000256" key="2">
    <source>
        <dbReference type="ARBA" id="ARBA00022692"/>
    </source>
</evidence>
<feature type="domain" description="Amino acid permease/ SLC12A" evidence="6">
    <location>
        <begin position="48"/>
        <end position="461"/>
    </location>
</feature>
<keyword evidence="4 5" id="KW-0472">Membrane</keyword>
<evidence type="ECO:0000256" key="4">
    <source>
        <dbReference type="ARBA" id="ARBA00023136"/>
    </source>
</evidence>
<dbReference type="PIRSF" id="PIRSF006060">
    <property type="entry name" value="AA_transporter"/>
    <property type="match status" value="1"/>
</dbReference>
<evidence type="ECO:0000256" key="3">
    <source>
        <dbReference type="ARBA" id="ARBA00022989"/>
    </source>
</evidence>
<reference evidence="7" key="1">
    <citation type="submission" date="2020-11" db="EMBL/GenBank/DDBJ databases">
        <title>Isolation and identification of active actinomycetes.</title>
        <authorList>
            <person name="Sun X."/>
        </authorList>
    </citation>
    <scope>NUCLEOTIDE SEQUENCE</scope>
    <source>
        <strain evidence="7">NEAU-A11</strain>
    </source>
</reference>
<comment type="subcellular location">
    <subcellularLocation>
        <location evidence="1">Membrane</location>
        <topology evidence="1">Multi-pass membrane protein</topology>
    </subcellularLocation>
</comment>
<feature type="transmembrane region" description="Helical" evidence="5">
    <location>
        <begin position="392"/>
        <end position="421"/>
    </location>
</feature>
<accession>A0A931C404</accession>
<dbReference type="Proteomes" id="UP000598146">
    <property type="component" value="Unassembled WGS sequence"/>
</dbReference>
<feature type="transmembrane region" description="Helical" evidence="5">
    <location>
        <begin position="159"/>
        <end position="179"/>
    </location>
</feature>
<evidence type="ECO:0000313" key="8">
    <source>
        <dbReference type="Proteomes" id="UP000598146"/>
    </source>
</evidence>
<evidence type="ECO:0000259" key="6">
    <source>
        <dbReference type="Pfam" id="PF00324"/>
    </source>
</evidence>
<feature type="transmembrane region" description="Helical" evidence="5">
    <location>
        <begin position="467"/>
        <end position="488"/>
    </location>
</feature>
<dbReference type="InterPro" id="IPR050367">
    <property type="entry name" value="APC_superfamily"/>
</dbReference>
<feature type="transmembrane region" description="Helical" evidence="5">
    <location>
        <begin position="364"/>
        <end position="386"/>
    </location>
</feature>
<keyword evidence="8" id="KW-1185">Reference proteome</keyword>
<feature type="transmembrane region" description="Helical" evidence="5">
    <location>
        <begin position="45"/>
        <end position="72"/>
    </location>
</feature>
<evidence type="ECO:0000256" key="5">
    <source>
        <dbReference type="SAM" id="Phobius"/>
    </source>
</evidence>
<dbReference type="PANTHER" id="PTHR42770">
    <property type="entry name" value="AMINO ACID TRANSPORTER-RELATED"/>
    <property type="match status" value="1"/>
</dbReference>
<feature type="transmembrane region" description="Helical" evidence="5">
    <location>
        <begin position="78"/>
        <end position="99"/>
    </location>
</feature>
<dbReference type="GO" id="GO:0055085">
    <property type="term" value="P:transmembrane transport"/>
    <property type="evidence" value="ECO:0007669"/>
    <property type="project" value="InterPro"/>
</dbReference>
<dbReference type="EMBL" id="JADQTO010000007">
    <property type="protein sequence ID" value="MBG0563000.1"/>
    <property type="molecule type" value="Genomic_DNA"/>
</dbReference>
<evidence type="ECO:0000313" key="7">
    <source>
        <dbReference type="EMBL" id="MBG0563000.1"/>
    </source>
</evidence>
<dbReference type="Gene3D" id="1.20.1740.10">
    <property type="entry name" value="Amino acid/polyamine transporter I"/>
    <property type="match status" value="1"/>
</dbReference>
<evidence type="ECO:0000256" key="1">
    <source>
        <dbReference type="ARBA" id="ARBA00004141"/>
    </source>
</evidence>
<dbReference type="InterPro" id="IPR004841">
    <property type="entry name" value="AA-permease/SLC12A_dom"/>
</dbReference>
<dbReference type="PANTHER" id="PTHR42770:SF16">
    <property type="entry name" value="AMINO ACID PERMEASE"/>
    <property type="match status" value="1"/>
</dbReference>
<organism evidence="7 8">
    <name type="scientific">Actinoplanes aureus</name>
    <dbReference type="NCBI Taxonomy" id="2792083"/>
    <lineage>
        <taxon>Bacteria</taxon>
        <taxon>Bacillati</taxon>
        <taxon>Actinomycetota</taxon>
        <taxon>Actinomycetes</taxon>
        <taxon>Micromonosporales</taxon>
        <taxon>Micromonosporaceae</taxon>
        <taxon>Actinoplanes</taxon>
    </lineage>
</organism>
<feature type="transmembrane region" description="Helical" evidence="5">
    <location>
        <begin position="120"/>
        <end position="153"/>
    </location>
</feature>
<gene>
    <name evidence="7" type="ORF">I4J89_16210</name>
</gene>
<proteinExistence type="predicted"/>
<keyword evidence="3 5" id="KW-1133">Transmembrane helix</keyword>
<comment type="caution">
    <text evidence="7">The sequence shown here is derived from an EMBL/GenBank/DDBJ whole genome shotgun (WGS) entry which is preliminary data.</text>
</comment>
<dbReference type="Pfam" id="PF00324">
    <property type="entry name" value="AA_permease"/>
    <property type="match status" value="1"/>
</dbReference>
<feature type="transmembrane region" description="Helical" evidence="5">
    <location>
        <begin position="224"/>
        <end position="248"/>
    </location>
</feature>
<keyword evidence="2 5" id="KW-0812">Transmembrane</keyword>
<dbReference type="AlphaFoldDB" id="A0A931C404"/>
<feature type="transmembrane region" description="Helical" evidence="5">
    <location>
        <begin position="260"/>
        <end position="282"/>
    </location>
</feature>
<protein>
    <submittedName>
        <fullName evidence="7">APC family permease</fullName>
    </submittedName>
</protein>